<feature type="compositionally biased region" description="Low complexity" evidence="1">
    <location>
        <begin position="460"/>
        <end position="474"/>
    </location>
</feature>
<feature type="compositionally biased region" description="Polar residues" evidence="1">
    <location>
        <begin position="475"/>
        <end position="502"/>
    </location>
</feature>
<dbReference type="EMBL" id="NAJO01000010">
    <property type="protein sequence ID" value="OQO09710.1"/>
    <property type="molecule type" value="Genomic_DNA"/>
</dbReference>
<proteinExistence type="predicted"/>
<feature type="region of interest" description="Disordered" evidence="1">
    <location>
        <begin position="328"/>
        <end position="523"/>
    </location>
</feature>
<feature type="compositionally biased region" description="Low complexity" evidence="1">
    <location>
        <begin position="221"/>
        <end position="232"/>
    </location>
</feature>
<comment type="caution">
    <text evidence="3">The sequence shown here is derived from an EMBL/GenBank/DDBJ whole genome shotgun (WGS) entry which is preliminary data.</text>
</comment>
<reference evidence="4" key="1">
    <citation type="submission" date="2017-03" db="EMBL/GenBank/DDBJ databases">
        <title>Genomes of endolithic fungi from Antarctica.</title>
        <authorList>
            <person name="Coleine C."/>
            <person name="Masonjones S."/>
            <person name="Stajich J.E."/>
        </authorList>
    </citation>
    <scope>NUCLEOTIDE SEQUENCE [LARGE SCALE GENOMIC DNA]</scope>
    <source>
        <strain evidence="4">CCFEE 5527</strain>
    </source>
</reference>
<dbReference type="STRING" id="1507870.A0A1V8TEA3"/>
<evidence type="ECO:0000313" key="4">
    <source>
        <dbReference type="Proteomes" id="UP000192596"/>
    </source>
</evidence>
<feature type="domain" description="DUF7053" evidence="2">
    <location>
        <begin position="7"/>
        <end position="173"/>
    </location>
</feature>
<dbReference type="Pfam" id="PF23155">
    <property type="entry name" value="DUF7053"/>
    <property type="match status" value="1"/>
</dbReference>
<dbReference type="AlphaFoldDB" id="A0A1V8TEA3"/>
<gene>
    <name evidence="3" type="ORF">B0A48_05113</name>
</gene>
<dbReference type="PANTHER" id="PTHR38117:SF2">
    <property type="entry name" value="NACHT AND WD40 DOMAIN PROTEIN"/>
    <property type="match status" value="1"/>
</dbReference>
<dbReference type="InterPro" id="IPR055481">
    <property type="entry name" value="DUF7053"/>
</dbReference>
<sequence length="523" mass="56955">MSGMMGKRTVYTKITPLPRDVPRQLALDMLHSHEEVIKINPLVTGVRPINAPRDAASDEFFAQWYEISEIITWGFGMKKKIAFKGVFHDLPNGLQTHTYAPMGVDLRNKWTVRGNQPGEPREPRELGIDTPQEGLYLREDVEIVCNLALTGFVKKEMKAAAGIMVDRLTRKAEMLDEGRLHAMFENGRLKTVNPAIAQDGPDDMLLHHRDTTLIKNNGMESPGSPGSSSSPSIFTATTKYENYHDLMDRRSGNSNHRASSYTPSYQQSGYQGPERQSIPGAEKTQLETIPASAIEMDSGSYYHPQQQGQKMLSPNTPSFAVEMADTSISAANPPMPSPGAERPAPLNPHRTSGVPSPQPSPGLVQRHSSSQSSHQPPPPGPRASSGSFSRQPNPPYPAGQYPQTSPPISQQQQQQALPPPPPGPSPQLQQGQFQHPAHRPSPPGQQGQYPHPANQPSPPGQQAQYQQIAGQHSQPGQYTIANPSQGSRYSPDPNQHLASQVQGLGIQDPTAQVDATQFGAKGG</sequence>
<organism evidence="3 4">
    <name type="scientific">Cryoendolithus antarcticus</name>
    <dbReference type="NCBI Taxonomy" id="1507870"/>
    <lineage>
        <taxon>Eukaryota</taxon>
        <taxon>Fungi</taxon>
        <taxon>Dikarya</taxon>
        <taxon>Ascomycota</taxon>
        <taxon>Pezizomycotina</taxon>
        <taxon>Dothideomycetes</taxon>
        <taxon>Dothideomycetidae</taxon>
        <taxon>Cladosporiales</taxon>
        <taxon>Cladosporiaceae</taxon>
        <taxon>Cryoendolithus</taxon>
    </lineage>
</organism>
<protein>
    <recommendedName>
        <fullName evidence="2">DUF7053 domain-containing protein</fullName>
    </recommendedName>
</protein>
<dbReference type="OrthoDB" id="5078320at2759"/>
<evidence type="ECO:0000256" key="1">
    <source>
        <dbReference type="SAM" id="MobiDB-lite"/>
    </source>
</evidence>
<feature type="region of interest" description="Disordered" evidence="1">
    <location>
        <begin position="247"/>
        <end position="277"/>
    </location>
</feature>
<accession>A0A1V8TEA3</accession>
<evidence type="ECO:0000259" key="2">
    <source>
        <dbReference type="Pfam" id="PF23155"/>
    </source>
</evidence>
<name>A0A1V8TEA3_9PEZI</name>
<feature type="compositionally biased region" description="Low complexity" evidence="1">
    <location>
        <begin position="400"/>
        <end position="416"/>
    </location>
</feature>
<feature type="compositionally biased region" description="Polar residues" evidence="1">
    <location>
        <begin position="252"/>
        <end position="270"/>
    </location>
</feature>
<feature type="region of interest" description="Disordered" evidence="1">
    <location>
        <begin position="214"/>
        <end position="234"/>
    </location>
</feature>
<dbReference type="InParanoid" id="A0A1V8TEA3"/>
<feature type="compositionally biased region" description="Low complexity" evidence="1">
    <location>
        <begin position="426"/>
        <end position="435"/>
    </location>
</feature>
<dbReference type="Proteomes" id="UP000192596">
    <property type="component" value="Unassembled WGS sequence"/>
</dbReference>
<dbReference type="PANTHER" id="PTHR38117">
    <property type="entry name" value="NACHT AND WD40 DOMAIN PROTEIN"/>
    <property type="match status" value="1"/>
</dbReference>
<keyword evidence="4" id="KW-1185">Reference proteome</keyword>
<evidence type="ECO:0000313" key="3">
    <source>
        <dbReference type="EMBL" id="OQO09710.1"/>
    </source>
</evidence>